<reference evidence="1" key="1">
    <citation type="journal article" date="2022" name="Int. J. Syst. Evol. Microbiol.">
        <title>Pseudomonas aegrilactucae sp. nov. and Pseudomonas morbosilactucae sp. nov., pathogens causing bacterial rot of lettuce in Japan.</title>
        <authorList>
            <person name="Sawada H."/>
            <person name="Fujikawa T."/>
            <person name="Satou M."/>
        </authorList>
    </citation>
    <scope>NUCLEOTIDE SEQUENCE</scope>
    <source>
        <strain evidence="1">0166_1</strain>
    </source>
</reference>
<evidence type="ECO:0000313" key="2">
    <source>
        <dbReference type="Proteomes" id="UP001162834"/>
    </source>
</evidence>
<sequence>MTYSIFDTGNLVVSFDREDEAIDALRRLAEDHEAADGLLMIAFDDAGNAVGEAAPGEAAVHSV</sequence>
<keyword evidence="2" id="KW-1185">Reference proteome</keyword>
<organism evidence="1 2">
    <name type="scientific">Capillimicrobium parvum</name>
    <dbReference type="NCBI Taxonomy" id="2884022"/>
    <lineage>
        <taxon>Bacteria</taxon>
        <taxon>Bacillati</taxon>
        <taxon>Actinomycetota</taxon>
        <taxon>Thermoleophilia</taxon>
        <taxon>Solirubrobacterales</taxon>
        <taxon>Capillimicrobiaceae</taxon>
        <taxon>Capillimicrobium</taxon>
    </lineage>
</organism>
<dbReference type="RefSeq" id="WP_259315314.1">
    <property type="nucleotide sequence ID" value="NZ_CP087164.1"/>
</dbReference>
<dbReference type="Proteomes" id="UP001162834">
    <property type="component" value="Chromosome"/>
</dbReference>
<dbReference type="EMBL" id="CP087164">
    <property type="protein sequence ID" value="UGS35631.1"/>
    <property type="molecule type" value="Genomic_DNA"/>
</dbReference>
<name>A0A9E6XXJ5_9ACTN</name>
<protein>
    <submittedName>
        <fullName evidence="1">Uncharacterized protein</fullName>
    </submittedName>
</protein>
<gene>
    <name evidence="1" type="ORF">DSM104329_02026</name>
</gene>
<dbReference type="KEGG" id="sbae:DSM104329_02026"/>
<proteinExistence type="predicted"/>
<accession>A0A9E6XXJ5</accession>
<evidence type="ECO:0000313" key="1">
    <source>
        <dbReference type="EMBL" id="UGS35631.1"/>
    </source>
</evidence>
<dbReference type="AlphaFoldDB" id="A0A9E6XXJ5"/>